<organism evidence="1 2">
    <name type="scientific">Nocardia panacis</name>
    <dbReference type="NCBI Taxonomy" id="2340916"/>
    <lineage>
        <taxon>Bacteria</taxon>
        <taxon>Bacillati</taxon>
        <taxon>Actinomycetota</taxon>
        <taxon>Actinomycetes</taxon>
        <taxon>Mycobacteriales</taxon>
        <taxon>Nocardiaceae</taxon>
        <taxon>Nocardia</taxon>
    </lineage>
</organism>
<dbReference type="AlphaFoldDB" id="A0A3A4KPA9"/>
<dbReference type="EMBL" id="QZFU01000010">
    <property type="protein sequence ID" value="RJO79292.1"/>
    <property type="molecule type" value="Genomic_DNA"/>
</dbReference>
<sequence>MNSRQARAITEYFAALDTWHIVGRPVEGPVWERMEAVVAELLDAAKAGAGPSRNPGMRS</sequence>
<evidence type="ECO:0000313" key="2">
    <source>
        <dbReference type="Proteomes" id="UP000266677"/>
    </source>
</evidence>
<dbReference type="Proteomes" id="UP000266677">
    <property type="component" value="Unassembled WGS sequence"/>
</dbReference>
<proteinExistence type="predicted"/>
<comment type="caution">
    <text evidence="1">The sequence shown here is derived from an EMBL/GenBank/DDBJ whole genome shotgun (WGS) entry which is preliminary data.</text>
</comment>
<gene>
    <name evidence="1" type="ORF">D5S18_02885</name>
</gene>
<name>A0A3A4KPA9_9NOCA</name>
<reference evidence="1 2" key="1">
    <citation type="submission" date="2018-09" db="EMBL/GenBank/DDBJ databases">
        <title>YIM PH21274 draft genome.</title>
        <authorList>
            <person name="Miao C."/>
        </authorList>
    </citation>
    <scope>NUCLEOTIDE SEQUENCE [LARGE SCALE GENOMIC DNA]</scope>
    <source>
        <strain evidence="1 2">YIM PH 21724</strain>
    </source>
</reference>
<evidence type="ECO:0000313" key="1">
    <source>
        <dbReference type="EMBL" id="RJO79292.1"/>
    </source>
</evidence>
<keyword evidence="2" id="KW-1185">Reference proteome</keyword>
<protein>
    <submittedName>
        <fullName evidence="1">Uncharacterized protein</fullName>
    </submittedName>
</protein>
<accession>A0A3A4KPA9</accession>